<name>A0A9P8UWK3_9PEZI</name>
<dbReference type="Pfam" id="PF11807">
    <property type="entry name" value="UstYa"/>
    <property type="match status" value="1"/>
</dbReference>
<feature type="compositionally biased region" description="Basic and acidic residues" evidence="3">
    <location>
        <begin position="16"/>
        <end position="26"/>
    </location>
</feature>
<keyword evidence="4" id="KW-0812">Transmembrane</keyword>
<dbReference type="PANTHER" id="PTHR33365">
    <property type="entry name" value="YALI0B05434P"/>
    <property type="match status" value="1"/>
</dbReference>
<proteinExistence type="inferred from homology"/>
<evidence type="ECO:0000256" key="2">
    <source>
        <dbReference type="ARBA" id="ARBA00035112"/>
    </source>
</evidence>
<organism evidence="5 6">
    <name type="scientific">Truncatella angustata</name>
    <dbReference type="NCBI Taxonomy" id="152316"/>
    <lineage>
        <taxon>Eukaryota</taxon>
        <taxon>Fungi</taxon>
        <taxon>Dikarya</taxon>
        <taxon>Ascomycota</taxon>
        <taxon>Pezizomycotina</taxon>
        <taxon>Sordariomycetes</taxon>
        <taxon>Xylariomycetidae</taxon>
        <taxon>Amphisphaeriales</taxon>
        <taxon>Sporocadaceae</taxon>
        <taxon>Truncatella</taxon>
    </lineage>
</organism>
<dbReference type="AlphaFoldDB" id="A0A9P8UWK3"/>
<sequence>MSRETDQDMFRPFLSEGKEDVESSDNDNWREEAVSVISRRRVQKRFIGSLVLNGALLVLLVMGYFILKANSKPEKLLPTPVPEFSREIRTFKLDPLFLSLPDEESTAAWEALPGPNGRGFIELEPDNPYNFPDTKAGLSVFHQLHCLGALRKFIWMLMYDEVDREAMLQTWPENVTNPAYDQAINGMWHYAHCLDYLRQGVQCSADLSLEFVSQSTGRAVVDGLDYPHECANWDEIWEYSKIYG</sequence>
<dbReference type="OrthoDB" id="3687641at2759"/>
<accession>A0A9P8UWK3</accession>
<keyword evidence="6" id="KW-1185">Reference proteome</keyword>
<comment type="pathway">
    <text evidence="1">Mycotoxin biosynthesis.</text>
</comment>
<evidence type="ECO:0008006" key="7">
    <source>
        <dbReference type="Google" id="ProtNLM"/>
    </source>
</evidence>
<dbReference type="PANTHER" id="PTHR33365:SF4">
    <property type="entry name" value="CYCLOCHLOROTINE BIOSYNTHESIS PROTEIN O"/>
    <property type="match status" value="1"/>
</dbReference>
<protein>
    <recommendedName>
        <fullName evidence="7">Oxidase ustYa</fullName>
    </recommendedName>
</protein>
<evidence type="ECO:0000313" key="5">
    <source>
        <dbReference type="EMBL" id="KAH6659513.1"/>
    </source>
</evidence>
<reference evidence="5" key="1">
    <citation type="journal article" date="2021" name="Nat. Commun.">
        <title>Genetic determinants of endophytism in the Arabidopsis root mycobiome.</title>
        <authorList>
            <person name="Mesny F."/>
            <person name="Miyauchi S."/>
            <person name="Thiergart T."/>
            <person name="Pickel B."/>
            <person name="Atanasova L."/>
            <person name="Karlsson M."/>
            <person name="Huettel B."/>
            <person name="Barry K.W."/>
            <person name="Haridas S."/>
            <person name="Chen C."/>
            <person name="Bauer D."/>
            <person name="Andreopoulos W."/>
            <person name="Pangilinan J."/>
            <person name="LaButti K."/>
            <person name="Riley R."/>
            <person name="Lipzen A."/>
            <person name="Clum A."/>
            <person name="Drula E."/>
            <person name="Henrissat B."/>
            <person name="Kohler A."/>
            <person name="Grigoriev I.V."/>
            <person name="Martin F.M."/>
            <person name="Hacquard S."/>
        </authorList>
    </citation>
    <scope>NUCLEOTIDE SEQUENCE</scope>
    <source>
        <strain evidence="5">MPI-SDFR-AT-0073</strain>
    </source>
</reference>
<comment type="caution">
    <text evidence="5">The sequence shown here is derived from an EMBL/GenBank/DDBJ whole genome shotgun (WGS) entry which is preliminary data.</text>
</comment>
<dbReference type="InterPro" id="IPR021765">
    <property type="entry name" value="UstYa-like"/>
</dbReference>
<dbReference type="GO" id="GO:0043386">
    <property type="term" value="P:mycotoxin biosynthetic process"/>
    <property type="evidence" value="ECO:0007669"/>
    <property type="project" value="InterPro"/>
</dbReference>
<gene>
    <name evidence="5" type="ORF">BKA67DRAFT_652743</name>
</gene>
<dbReference type="RefSeq" id="XP_045963644.1">
    <property type="nucleotide sequence ID" value="XM_046106218.1"/>
</dbReference>
<keyword evidence="4" id="KW-0472">Membrane</keyword>
<dbReference type="Proteomes" id="UP000758603">
    <property type="component" value="Unassembled WGS sequence"/>
</dbReference>
<evidence type="ECO:0000256" key="4">
    <source>
        <dbReference type="SAM" id="Phobius"/>
    </source>
</evidence>
<evidence type="ECO:0000256" key="3">
    <source>
        <dbReference type="SAM" id="MobiDB-lite"/>
    </source>
</evidence>
<dbReference type="EMBL" id="JAGPXC010000001">
    <property type="protein sequence ID" value="KAH6659513.1"/>
    <property type="molecule type" value="Genomic_DNA"/>
</dbReference>
<keyword evidence="4" id="KW-1133">Transmembrane helix</keyword>
<feature type="region of interest" description="Disordered" evidence="3">
    <location>
        <begin position="1"/>
        <end position="26"/>
    </location>
</feature>
<feature type="transmembrane region" description="Helical" evidence="4">
    <location>
        <begin position="46"/>
        <end position="67"/>
    </location>
</feature>
<comment type="similarity">
    <text evidence="2">Belongs to the ustYa family.</text>
</comment>
<dbReference type="GeneID" id="70135109"/>
<evidence type="ECO:0000313" key="6">
    <source>
        <dbReference type="Proteomes" id="UP000758603"/>
    </source>
</evidence>
<evidence type="ECO:0000256" key="1">
    <source>
        <dbReference type="ARBA" id="ARBA00004685"/>
    </source>
</evidence>